<evidence type="ECO:0000313" key="3">
    <source>
        <dbReference type="Proteomes" id="UP000327013"/>
    </source>
</evidence>
<accession>A0A5N6RGI8</accession>
<dbReference type="InterPro" id="IPR002925">
    <property type="entry name" value="Dienelactn_hydro"/>
</dbReference>
<dbReference type="PANTHER" id="PTHR17630:SF96">
    <property type="entry name" value="ENDO-1,3-1,4-BETA-D-GLUCANASE-LIKE PROTEIN"/>
    <property type="match status" value="1"/>
</dbReference>
<evidence type="ECO:0000313" key="2">
    <source>
        <dbReference type="EMBL" id="KAE8076950.1"/>
    </source>
</evidence>
<dbReference type="GO" id="GO:0016787">
    <property type="term" value="F:hydrolase activity"/>
    <property type="evidence" value="ECO:0007669"/>
    <property type="project" value="InterPro"/>
</dbReference>
<dbReference type="OrthoDB" id="17560at2759"/>
<dbReference type="SUPFAM" id="SSF53474">
    <property type="entry name" value="alpha/beta-Hydrolases"/>
    <property type="match status" value="1"/>
</dbReference>
<dbReference type="EMBL" id="CM017326">
    <property type="protein sequence ID" value="KAE8076950.1"/>
    <property type="molecule type" value="Genomic_DNA"/>
</dbReference>
<keyword evidence="3" id="KW-1185">Reference proteome</keyword>
<dbReference type="Proteomes" id="UP000327013">
    <property type="component" value="Chromosome 6"/>
</dbReference>
<gene>
    <name evidence="2" type="ORF">FH972_015567</name>
</gene>
<evidence type="ECO:0000259" key="1">
    <source>
        <dbReference type="Pfam" id="PF01738"/>
    </source>
</evidence>
<proteinExistence type="predicted"/>
<sequence>MAGPQCCSNPPTLDPSAGAGHVVHLGGLSTYVAGSPDSKLAVLFISDGFGYEAPNLRKIADEAAATGFYAVVPDFMHGDPFAFDKPDRPIPVWLKDHSTYKGFEEAKTIIEAIKCQGVSAVGAVGYCWGAKVVAELSKYEHLIKAGVSLHPAWVTVGDIKEAKVPTAILGTEIDDFAPPELLKQFEDVLNAKPGVDSYVKVFPKTEHGWTIRYNVEDERAVKSAKEASQILLDWCVKHVK</sequence>
<organism evidence="2 3">
    <name type="scientific">Carpinus fangiana</name>
    <dbReference type="NCBI Taxonomy" id="176857"/>
    <lineage>
        <taxon>Eukaryota</taxon>
        <taxon>Viridiplantae</taxon>
        <taxon>Streptophyta</taxon>
        <taxon>Embryophyta</taxon>
        <taxon>Tracheophyta</taxon>
        <taxon>Spermatophyta</taxon>
        <taxon>Magnoliopsida</taxon>
        <taxon>eudicotyledons</taxon>
        <taxon>Gunneridae</taxon>
        <taxon>Pentapetalae</taxon>
        <taxon>rosids</taxon>
        <taxon>fabids</taxon>
        <taxon>Fagales</taxon>
        <taxon>Betulaceae</taxon>
        <taxon>Carpinus</taxon>
    </lineage>
</organism>
<protein>
    <recommendedName>
        <fullName evidence="1">Dienelactone hydrolase domain-containing protein</fullName>
    </recommendedName>
</protein>
<dbReference type="Pfam" id="PF01738">
    <property type="entry name" value="DLH"/>
    <property type="match status" value="1"/>
</dbReference>
<dbReference type="Gene3D" id="3.40.50.1820">
    <property type="entry name" value="alpha/beta hydrolase"/>
    <property type="match status" value="1"/>
</dbReference>
<dbReference type="InterPro" id="IPR029058">
    <property type="entry name" value="AB_hydrolase_fold"/>
</dbReference>
<name>A0A5N6RGI8_9ROSI</name>
<reference evidence="2 3" key="1">
    <citation type="submission" date="2019-06" db="EMBL/GenBank/DDBJ databases">
        <title>A chromosomal-level reference genome of Carpinus fangiana (Coryloideae, Betulaceae).</title>
        <authorList>
            <person name="Yang X."/>
            <person name="Wang Z."/>
            <person name="Zhang L."/>
            <person name="Hao G."/>
            <person name="Liu J."/>
            <person name="Yang Y."/>
        </authorList>
    </citation>
    <scope>NUCLEOTIDE SEQUENCE [LARGE SCALE GENOMIC DNA]</scope>
    <source>
        <strain evidence="2">Cfa_2016G</strain>
        <tissue evidence="2">Leaf</tissue>
    </source>
</reference>
<dbReference type="AlphaFoldDB" id="A0A5N6RGI8"/>
<feature type="domain" description="Dienelactone hydrolase" evidence="1">
    <location>
        <begin position="29"/>
        <end position="227"/>
    </location>
</feature>
<dbReference type="PANTHER" id="PTHR17630">
    <property type="entry name" value="DIENELACTONE HYDROLASE"/>
    <property type="match status" value="1"/>
</dbReference>